<dbReference type="Pfam" id="PF00038">
    <property type="entry name" value="Filament"/>
    <property type="match status" value="1"/>
</dbReference>
<dbReference type="GO" id="GO:0045095">
    <property type="term" value="C:keratin filament"/>
    <property type="evidence" value="ECO:0007669"/>
    <property type="project" value="TreeGrafter"/>
</dbReference>
<organism evidence="10 11">
    <name type="scientific">Ailuropoda melanoleuca</name>
    <name type="common">Giant panda</name>
    <dbReference type="NCBI Taxonomy" id="9646"/>
    <lineage>
        <taxon>Eukaryota</taxon>
        <taxon>Metazoa</taxon>
        <taxon>Chordata</taxon>
        <taxon>Craniata</taxon>
        <taxon>Vertebrata</taxon>
        <taxon>Euteleostomi</taxon>
        <taxon>Mammalia</taxon>
        <taxon>Eutheria</taxon>
        <taxon>Laurasiatheria</taxon>
        <taxon>Carnivora</taxon>
        <taxon>Caniformia</taxon>
        <taxon>Ursidae</taxon>
        <taxon>Ailuropoda</taxon>
    </lineage>
</organism>
<feature type="domain" description="IF rod" evidence="9">
    <location>
        <begin position="103"/>
        <end position="188"/>
    </location>
</feature>
<dbReference type="AlphaFoldDB" id="A0A7N5J922"/>
<keyword evidence="5" id="KW-0403">Intermediate filament</keyword>
<proteinExistence type="predicted"/>
<protein>
    <recommendedName>
        <fullName evidence="9">IF rod domain-containing protein</fullName>
    </recommendedName>
</protein>
<dbReference type="InterPro" id="IPR002957">
    <property type="entry name" value="Keratin_I"/>
</dbReference>
<reference evidence="10 11" key="1">
    <citation type="journal article" date="2010" name="Nature">
        <title>The sequence and de novo assembly of the giant panda genome.</title>
        <authorList>
            <person name="Li R."/>
            <person name="Fan W."/>
            <person name="Tian G."/>
            <person name="Zhu H."/>
            <person name="He L."/>
            <person name="Cai J."/>
            <person name="Huang Q."/>
            <person name="Cai Q."/>
            <person name="Li B."/>
            <person name="Bai Y."/>
            <person name="Zhang Z."/>
            <person name="Zhang Y."/>
            <person name="Wang W."/>
            <person name="Li J."/>
            <person name="Wei F."/>
            <person name="Li H."/>
            <person name="Jian M."/>
            <person name="Li J."/>
            <person name="Zhang Z."/>
            <person name="Nielsen R."/>
            <person name="Li D."/>
            <person name="Gu W."/>
            <person name="Yang Z."/>
            <person name="Xuan Z."/>
            <person name="Ryder O.A."/>
            <person name="Leung F.C."/>
            <person name="Zhou Y."/>
            <person name="Cao J."/>
            <person name="Sun X."/>
            <person name="Fu Y."/>
            <person name="Fang X."/>
            <person name="Guo X."/>
            <person name="Wang B."/>
            <person name="Hou R."/>
            <person name="Shen F."/>
            <person name="Mu B."/>
            <person name="Ni P."/>
            <person name="Lin R."/>
            <person name="Qian W."/>
            <person name="Wang G."/>
            <person name="Yu C."/>
            <person name="Nie W."/>
            <person name="Wang J."/>
            <person name="Wu Z."/>
            <person name="Liang H."/>
            <person name="Min J."/>
            <person name="Wu Q."/>
            <person name="Cheng S."/>
            <person name="Ruan J."/>
            <person name="Wang M."/>
            <person name="Shi Z."/>
            <person name="Wen M."/>
            <person name="Liu B."/>
            <person name="Ren X."/>
            <person name="Zheng H."/>
            <person name="Dong D."/>
            <person name="Cook K."/>
            <person name="Shan G."/>
            <person name="Zhang H."/>
            <person name="Kosiol C."/>
            <person name="Xie X."/>
            <person name="Lu Z."/>
            <person name="Zheng H."/>
            <person name="Li Y."/>
            <person name="Steiner C.C."/>
            <person name="Lam T.T."/>
            <person name="Lin S."/>
            <person name="Zhang Q."/>
            <person name="Li G."/>
            <person name="Tian J."/>
            <person name="Gong T."/>
            <person name="Liu H."/>
            <person name="Zhang D."/>
            <person name="Fang L."/>
            <person name="Ye C."/>
            <person name="Zhang J."/>
            <person name="Hu W."/>
            <person name="Xu A."/>
            <person name="Ren Y."/>
            <person name="Zhang G."/>
            <person name="Bruford M.W."/>
            <person name="Li Q."/>
            <person name="Ma L."/>
            <person name="Guo Y."/>
            <person name="An N."/>
            <person name="Hu Y."/>
            <person name="Zheng Y."/>
            <person name="Shi Y."/>
            <person name="Li Z."/>
            <person name="Liu Q."/>
            <person name="Chen Y."/>
            <person name="Zhao J."/>
            <person name="Qu N."/>
            <person name="Zhao S."/>
            <person name="Tian F."/>
            <person name="Wang X."/>
            <person name="Wang H."/>
            <person name="Xu L."/>
            <person name="Liu X."/>
            <person name="Vinar T."/>
            <person name="Wang Y."/>
            <person name="Lam T.W."/>
            <person name="Yiu S.M."/>
            <person name="Liu S."/>
            <person name="Zhang H."/>
            <person name="Li D."/>
            <person name="Huang Y."/>
            <person name="Wang X."/>
            <person name="Yang G."/>
            <person name="Jiang Z."/>
            <person name="Wang J."/>
            <person name="Qin N."/>
            <person name="Li L."/>
            <person name="Li J."/>
            <person name="Bolund L."/>
            <person name="Kristiansen K."/>
            <person name="Wong G.K."/>
            <person name="Olson M."/>
            <person name="Zhang X."/>
            <person name="Li S."/>
            <person name="Yang H."/>
            <person name="Wang J."/>
            <person name="Wang J."/>
        </authorList>
    </citation>
    <scope>NUCLEOTIDE SEQUENCE [LARGE SCALE GENOMIC DNA]</scope>
</reference>
<reference evidence="10" key="3">
    <citation type="submission" date="2025-09" db="UniProtKB">
        <authorList>
            <consortium name="Ensembl"/>
        </authorList>
    </citation>
    <scope>IDENTIFICATION</scope>
</reference>
<evidence type="ECO:0000259" key="9">
    <source>
        <dbReference type="PROSITE" id="PS51842"/>
    </source>
</evidence>
<evidence type="ECO:0000256" key="5">
    <source>
        <dbReference type="ARBA" id="ARBA00022754"/>
    </source>
</evidence>
<dbReference type="GO" id="GO:0005634">
    <property type="term" value="C:nucleus"/>
    <property type="evidence" value="ECO:0007669"/>
    <property type="project" value="UniProtKB-SubCell"/>
</dbReference>
<evidence type="ECO:0000313" key="11">
    <source>
        <dbReference type="Proteomes" id="UP000008912"/>
    </source>
</evidence>
<reference evidence="10" key="2">
    <citation type="submission" date="2025-08" db="UniProtKB">
        <authorList>
            <consortium name="Ensembl"/>
        </authorList>
    </citation>
    <scope>IDENTIFICATION</scope>
</reference>
<sequence>MAATTTSIRQFSTSGSVKGLCVPGGGFSRMSSVRVGGACRAPSLLGAGSCGNMSVTSSRFSAGFGGGYGGGYTCSLGGGFGSSFGAGFGSSLSSSDALLGGSEKETMQNLNDRLASYLDKVRALEEANADLEVKIHDWYKKQGPGPARDYSHFFKTIEELRNKVCGPGSSSSLPCSWALLQSWDPSQP</sequence>
<evidence type="ECO:0000256" key="3">
    <source>
        <dbReference type="ARBA" id="ARBA00022490"/>
    </source>
</evidence>
<keyword evidence="4" id="KW-0416">Keratin</keyword>
<keyword evidence="6 8" id="KW-0175">Coiled coil</keyword>
<keyword evidence="3" id="KW-0963">Cytoplasm</keyword>
<evidence type="ECO:0000256" key="7">
    <source>
        <dbReference type="ARBA" id="ARBA00023242"/>
    </source>
</evidence>
<evidence type="ECO:0000256" key="6">
    <source>
        <dbReference type="ARBA" id="ARBA00023054"/>
    </source>
</evidence>
<evidence type="ECO:0000256" key="2">
    <source>
        <dbReference type="ARBA" id="ARBA00004496"/>
    </source>
</evidence>
<dbReference type="Ensembl" id="ENSAMET00000039246.1">
    <property type="protein sequence ID" value="ENSAMEP00000021788.1"/>
    <property type="gene ID" value="ENSAMEG00000029853.1"/>
</dbReference>
<dbReference type="GO" id="GO:0030855">
    <property type="term" value="P:epithelial cell differentiation"/>
    <property type="evidence" value="ECO:0007669"/>
    <property type="project" value="TreeGrafter"/>
</dbReference>
<dbReference type="PANTHER" id="PTHR23239">
    <property type="entry name" value="INTERMEDIATE FILAMENT"/>
    <property type="match status" value="1"/>
</dbReference>
<dbReference type="InterPro" id="IPR039008">
    <property type="entry name" value="IF_rod_dom"/>
</dbReference>
<dbReference type="SUPFAM" id="SSF64593">
    <property type="entry name" value="Intermediate filament protein, coiled coil region"/>
    <property type="match status" value="1"/>
</dbReference>
<dbReference type="PROSITE" id="PS51842">
    <property type="entry name" value="IF_ROD_2"/>
    <property type="match status" value="1"/>
</dbReference>
<dbReference type="PANTHER" id="PTHR23239:SF368">
    <property type="entry name" value="KERATIN, TYPE I CYTOSKELETAL 14"/>
    <property type="match status" value="1"/>
</dbReference>
<comment type="subcellular location">
    <subcellularLocation>
        <location evidence="2">Cytoplasm</location>
    </subcellularLocation>
    <subcellularLocation>
        <location evidence="1">Nucleus</location>
    </subcellularLocation>
</comment>
<name>A0A7N5J922_AILME</name>
<dbReference type="GO" id="GO:0005198">
    <property type="term" value="F:structural molecule activity"/>
    <property type="evidence" value="ECO:0007669"/>
    <property type="project" value="InterPro"/>
</dbReference>
<keyword evidence="11" id="KW-1185">Reference proteome</keyword>
<dbReference type="InParanoid" id="A0A7N5J922"/>
<evidence type="ECO:0000313" key="10">
    <source>
        <dbReference type="Ensembl" id="ENSAMEP00000021788.1"/>
    </source>
</evidence>
<evidence type="ECO:0000256" key="8">
    <source>
        <dbReference type="SAM" id="Coils"/>
    </source>
</evidence>
<dbReference type="GO" id="GO:0045109">
    <property type="term" value="P:intermediate filament organization"/>
    <property type="evidence" value="ECO:0007669"/>
    <property type="project" value="TreeGrafter"/>
</dbReference>
<accession>A0A7N5J922</accession>
<dbReference type="Proteomes" id="UP000008912">
    <property type="component" value="Unassembled WGS sequence"/>
</dbReference>
<dbReference type="GeneTree" id="ENSGT00940000163247"/>
<dbReference type="GO" id="GO:0005737">
    <property type="term" value="C:cytoplasm"/>
    <property type="evidence" value="ECO:0007669"/>
    <property type="project" value="UniProtKB-SubCell"/>
</dbReference>
<keyword evidence="7" id="KW-0539">Nucleus</keyword>
<evidence type="ECO:0000256" key="4">
    <source>
        <dbReference type="ARBA" id="ARBA00022744"/>
    </source>
</evidence>
<feature type="coiled-coil region" evidence="8">
    <location>
        <begin position="107"/>
        <end position="141"/>
    </location>
</feature>
<evidence type="ECO:0000256" key="1">
    <source>
        <dbReference type="ARBA" id="ARBA00004123"/>
    </source>
</evidence>